<reference evidence="2 5" key="2">
    <citation type="submission" date="2016-06" db="EMBL/GenBank/DDBJ databases">
        <authorList>
            <person name="Kjaerup R.B."/>
            <person name="Dalgaard T.S."/>
            <person name="Juul-Madsen H.R."/>
        </authorList>
    </citation>
    <scope>NUCLEOTIDE SEQUENCE [LARGE SCALE GENOMIC DNA]</scope>
    <source>
        <strain evidence="2 5">CECT 5115</strain>
    </source>
</reference>
<gene>
    <name evidence="2" type="ORF">MGA5115_02260</name>
    <name evidence="3" type="ORF">MGA5116_03142</name>
</gene>
<keyword evidence="1" id="KW-0472">Membrane</keyword>
<dbReference type="Proteomes" id="UP000092871">
    <property type="component" value="Unassembled WGS sequence"/>
</dbReference>
<evidence type="ECO:0000313" key="5">
    <source>
        <dbReference type="Proteomes" id="UP000092871"/>
    </source>
</evidence>
<keyword evidence="4" id="KW-1185">Reference proteome</keyword>
<protein>
    <submittedName>
        <fullName evidence="2">Uncharacterized protein</fullName>
    </submittedName>
</protein>
<keyword evidence="1" id="KW-1133">Transmembrane helix</keyword>
<accession>A0A1C3JSW1</accession>
<dbReference type="EMBL" id="FLRB01000019">
    <property type="protein sequence ID" value="SBT22519.1"/>
    <property type="molecule type" value="Genomic_DNA"/>
</dbReference>
<dbReference type="Proteomes" id="UP000092840">
    <property type="component" value="Unassembled WGS sequence"/>
</dbReference>
<keyword evidence="1" id="KW-0812">Transmembrane</keyword>
<evidence type="ECO:0000313" key="4">
    <source>
        <dbReference type="Proteomes" id="UP000092840"/>
    </source>
</evidence>
<feature type="transmembrane region" description="Helical" evidence="1">
    <location>
        <begin position="6"/>
        <end position="26"/>
    </location>
</feature>
<evidence type="ECO:0000256" key="1">
    <source>
        <dbReference type="SAM" id="Phobius"/>
    </source>
</evidence>
<proteinExistence type="predicted"/>
<sequence>MELQTLLIDGMVLINIILLAIAPLAVRRWQGRHLKQRTL</sequence>
<organism evidence="2 5">
    <name type="scientific">Marinomonas gallaica</name>
    <dbReference type="NCBI Taxonomy" id="1806667"/>
    <lineage>
        <taxon>Bacteria</taxon>
        <taxon>Pseudomonadati</taxon>
        <taxon>Pseudomonadota</taxon>
        <taxon>Gammaproteobacteria</taxon>
        <taxon>Oceanospirillales</taxon>
        <taxon>Oceanospirillaceae</taxon>
        <taxon>Marinomonas</taxon>
    </lineage>
</organism>
<dbReference type="EMBL" id="FLRA01000017">
    <property type="protein sequence ID" value="SBT18139.1"/>
    <property type="molecule type" value="Genomic_DNA"/>
</dbReference>
<evidence type="ECO:0000313" key="3">
    <source>
        <dbReference type="EMBL" id="SBT22519.1"/>
    </source>
</evidence>
<evidence type="ECO:0000313" key="2">
    <source>
        <dbReference type="EMBL" id="SBT18139.1"/>
    </source>
</evidence>
<name>A0A1C3JSW1_9GAMM</name>
<dbReference type="AlphaFoldDB" id="A0A1C3JSW1"/>
<reference evidence="3 4" key="1">
    <citation type="submission" date="2016-06" db="EMBL/GenBank/DDBJ databases">
        <authorList>
            <person name="Rodrigo-Torres L."/>
            <person name="Arahal D.R."/>
        </authorList>
    </citation>
    <scope>NUCLEOTIDE SEQUENCE [LARGE SCALE GENOMIC DNA]</scope>
    <source>
        <strain evidence="3 4">CECT 5116</strain>
    </source>
</reference>